<dbReference type="EMBL" id="JXRQ01000024">
    <property type="protein sequence ID" value="KIL46970.1"/>
    <property type="molecule type" value="Genomic_DNA"/>
</dbReference>
<dbReference type="AlphaFoldDB" id="A0A0C2R9G8"/>
<accession>A0A0C2R9G8</accession>
<sequence>MAGGAFQISREIFDNDIWQDPIKFRIFFYLVGKAVFDERGVQQAGITLKRGQYLRSLSKLQHDLSYKENNSVAEIPLTTLRRKLDELENEGRIARKQVRIGTVFTINNYYAYQGLQNYSRTEVTEEKPKQVPSPTPQLQRQNNLNQQQELLNKFIQLRAKGTETTPKDQMAAEKILKDMPLSDALHWLEERFKAYQPKHNFDRIKALEYCAGWMLDRYQESKNSKNGGGTYGDKKHGRSIGESQEPSITGGRTGRIRRKG</sequence>
<evidence type="ECO:0008006" key="4">
    <source>
        <dbReference type="Google" id="ProtNLM"/>
    </source>
</evidence>
<dbReference type="PATRIC" id="fig|135826.4.peg.2526"/>
<gene>
    <name evidence="2" type="ORF">KP77_25390</name>
</gene>
<name>A0A0C2R9G8_9BACL</name>
<dbReference type="Proteomes" id="UP000031950">
    <property type="component" value="Unassembled WGS sequence"/>
</dbReference>
<dbReference type="RefSeq" id="WP_052474181.1">
    <property type="nucleotide sequence ID" value="NZ_JXRQ01000024.1"/>
</dbReference>
<reference evidence="2 3" key="1">
    <citation type="submission" date="2015-01" db="EMBL/GenBank/DDBJ databases">
        <title>Genome sequence of Jeotgalibacillus alimentarius.</title>
        <authorList>
            <person name="Goh K.M."/>
            <person name="Chan K.-G."/>
            <person name="Yaakop A.S."/>
            <person name="Ee R."/>
            <person name="Gan H.M."/>
            <person name="Chan C.S."/>
        </authorList>
    </citation>
    <scope>NUCLEOTIDE SEQUENCE [LARGE SCALE GENOMIC DNA]</scope>
    <source>
        <strain evidence="2 3">YKJ-13</strain>
    </source>
</reference>
<dbReference type="OrthoDB" id="1821976at2"/>
<organism evidence="2 3">
    <name type="scientific">Jeotgalibacillus alimentarius</name>
    <dbReference type="NCBI Taxonomy" id="135826"/>
    <lineage>
        <taxon>Bacteria</taxon>
        <taxon>Bacillati</taxon>
        <taxon>Bacillota</taxon>
        <taxon>Bacilli</taxon>
        <taxon>Bacillales</taxon>
        <taxon>Caryophanaceae</taxon>
        <taxon>Jeotgalibacillus</taxon>
    </lineage>
</organism>
<dbReference type="STRING" id="135826.KP77_25390"/>
<evidence type="ECO:0000313" key="3">
    <source>
        <dbReference type="Proteomes" id="UP000031950"/>
    </source>
</evidence>
<protein>
    <recommendedName>
        <fullName evidence="4">DnaD domain-containing protein</fullName>
    </recommendedName>
</protein>
<comment type="caution">
    <text evidence="2">The sequence shown here is derived from an EMBL/GenBank/DDBJ whole genome shotgun (WGS) entry which is preliminary data.</text>
</comment>
<evidence type="ECO:0000313" key="2">
    <source>
        <dbReference type="EMBL" id="KIL46970.1"/>
    </source>
</evidence>
<keyword evidence="3" id="KW-1185">Reference proteome</keyword>
<proteinExistence type="predicted"/>
<feature type="region of interest" description="Disordered" evidence="1">
    <location>
        <begin position="220"/>
        <end position="260"/>
    </location>
</feature>
<evidence type="ECO:0000256" key="1">
    <source>
        <dbReference type="SAM" id="MobiDB-lite"/>
    </source>
</evidence>